<dbReference type="InterPro" id="IPR036691">
    <property type="entry name" value="Endo/exonu/phosph_ase_sf"/>
</dbReference>
<reference evidence="2" key="1">
    <citation type="submission" date="2018-11" db="EMBL/GenBank/DDBJ databases">
        <authorList>
            <person name="Grassa J C."/>
        </authorList>
    </citation>
    <scope>NUCLEOTIDE SEQUENCE [LARGE SCALE GENOMIC DNA]</scope>
</reference>
<reference evidence="2" key="2">
    <citation type="submission" date="2021-03" db="UniProtKB">
        <authorList>
            <consortium name="EnsemblPlants"/>
        </authorList>
    </citation>
    <scope>IDENTIFICATION</scope>
</reference>
<dbReference type="AlphaFoldDB" id="A0A803PEP9"/>
<keyword evidence="3" id="KW-1185">Reference proteome</keyword>
<dbReference type="PANTHER" id="PTHR33710:SF62">
    <property type="entry name" value="DUF4283 DOMAIN PROTEIN"/>
    <property type="match status" value="1"/>
</dbReference>
<dbReference type="GO" id="GO:0003824">
    <property type="term" value="F:catalytic activity"/>
    <property type="evidence" value="ECO:0007669"/>
    <property type="project" value="InterPro"/>
</dbReference>
<dbReference type="OMA" id="HWIEARW"/>
<dbReference type="Pfam" id="PF03372">
    <property type="entry name" value="Exo_endo_phos"/>
    <property type="match status" value="1"/>
</dbReference>
<proteinExistence type="predicted"/>
<dbReference type="Proteomes" id="UP000596661">
    <property type="component" value="Chromosome 4"/>
</dbReference>
<name>A0A803PEP9_CANSA</name>
<dbReference type="EnsemblPlants" id="evm.model.04.1823">
    <property type="protein sequence ID" value="cds.evm.model.04.1823"/>
    <property type="gene ID" value="evm.TU.04.1823"/>
</dbReference>
<evidence type="ECO:0000313" key="3">
    <source>
        <dbReference type="Proteomes" id="UP000596661"/>
    </source>
</evidence>
<dbReference type="Gene3D" id="3.60.10.10">
    <property type="entry name" value="Endonuclease/exonuclease/phosphatase"/>
    <property type="match status" value="1"/>
</dbReference>
<dbReference type="EMBL" id="UZAU01000400">
    <property type="status" value="NOT_ANNOTATED_CDS"/>
    <property type="molecule type" value="Genomic_DNA"/>
</dbReference>
<feature type="domain" description="Endonuclease/exonuclease/phosphatase" evidence="1">
    <location>
        <begin position="229"/>
        <end position="395"/>
    </location>
</feature>
<dbReference type="SUPFAM" id="SSF56219">
    <property type="entry name" value="DNase I-like"/>
    <property type="match status" value="1"/>
</dbReference>
<dbReference type="Gramene" id="evm.model.04.1823">
    <property type="protein sequence ID" value="cds.evm.model.04.1823"/>
    <property type="gene ID" value="evm.TU.04.1823"/>
</dbReference>
<organism evidence="2 3">
    <name type="scientific">Cannabis sativa</name>
    <name type="common">Hemp</name>
    <name type="synonym">Marijuana</name>
    <dbReference type="NCBI Taxonomy" id="3483"/>
    <lineage>
        <taxon>Eukaryota</taxon>
        <taxon>Viridiplantae</taxon>
        <taxon>Streptophyta</taxon>
        <taxon>Embryophyta</taxon>
        <taxon>Tracheophyta</taxon>
        <taxon>Spermatophyta</taxon>
        <taxon>Magnoliopsida</taxon>
        <taxon>eudicotyledons</taxon>
        <taxon>Gunneridae</taxon>
        <taxon>Pentapetalae</taxon>
        <taxon>rosids</taxon>
        <taxon>fabids</taxon>
        <taxon>Rosales</taxon>
        <taxon>Cannabaceae</taxon>
        <taxon>Cannabis</taxon>
    </lineage>
</organism>
<evidence type="ECO:0000259" key="1">
    <source>
        <dbReference type="Pfam" id="PF03372"/>
    </source>
</evidence>
<evidence type="ECO:0000313" key="2">
    <source>
        <dbReference type="EnsemblPlants" id="cds.evm.model.04.1823"/>
    </source>
</evidence>
<protein>
    <recommendedName>
        <fullName evidence="1">Endonuclease/exonuclease/phosphatase domain-containing protein</fullName>
    </recommendedName>
</protein>
<dbReference type="PANTHER" id="PTHR33710">
    <property type="entry name" value="BNAC02G09200D PROTEIN"/>
    <property type="match status" value="1"/>
</dbReference>
<dbReference type="InterPro" id="IPR005135">
    <property type="entry name" value="Endo/exonuclease/phosphatase"/>
</dbReference>
<accession>A0A803PEP9</accession>
<sequence>MESSSHVIRSQESSSQVVLHSSHRRTSFFSAITVAVVGSGGGDDGIDDRWCLVGRFLSNRVIDFEKMQNILASLWQPDIQRVINGSPWTYDRMQLIIERLKVSGDPKALPLNTLDIWVQLHDMEPGCMSEVVVAKPIEQVVKPYGNGGGSSVVGDVVNHVNGGGVVMAPSLSHGPRVNQGGVPKSMGKDIVNVSDNSMVVLNNKKRKVSVGGNDNAEVCMSLGFEGFFVVVAQGRSGGLALLWKNQEEVKVEPFSTNHIDSLTTLDGQREFRFTGIYGEPNRSLRKNTWDLLRTLHGRSTAPWCLMGDFNNVLCQGEKLGGLPYPSWLIDGFQEVVQQCELIDLDLCGHPFTWEKSRDTAHWIEARWDRAMVSNSWLNLFSSSKLFNLEISSSDHSPLLLDVLFRETIAQARSFKFENFWTSHQDCEDVVRRNWSSIAGQNIVRKIQECGTALQHWGKDVFGKFSSRIKQCNRLLKQYKKRRDEDGKRLFYEAKKELFAVLNQREVFWRQRSKQLWLQAGDQNSKLFHSKASARKRNNHITRLKDSKGNLRQWDSGLENVMVEYYKELFTAEPTSWDDVLDCVVPIV</sequence>